<organism evidence="4 5">
    <name type="scientific">Fodinibius salsisoli</name>
    <dbReference type="NCBI Taxonomy" id="2820877"/>
    <lineage>
        <taxon>Bacteria</taxon>
        <taxon>Pseudomonadati</taxon>
        <taxon>Balneolota</taxon>
        <taxon>Balneolia</taxon>
        <taxon>Balneolales</taxon>
        <taxon>Balneolaceae</taxon>
        <taxon>Fodinibius</taxon>
    </lineage>
</organism>
<protein>
    <submittedName>
        <fullName evidence="4">Relaxase/mobilization nuclease domain-containing protein</fullName>
    </submittedName>
</protein>
<dbReference type="Pfam" id="PF03432">
    <property type="entry name" value="Relaxase"/>
    <property type="match status" value="1"/>
</dbReference>
<gene>
    <name evidence="4" type="ORF">J6I44_18270</name>
</gene>
<evidence type="ECO:0000256" key="1">
    <source>
        <dbReference type="SAM" id="MobiDB-lite"/>
    </source>
</evidence>
<dbReference type="InterPro" id="IPR005094">
    <property type="entry name" value="Endonuclease_MobA/VirD2"/>
</dbReference>
<dbReference type="EMBL" id="JAGGJA010000017">
    <property type="protein sequence ID" value="MCW9708812.1"/>
    <property type="molecule type" value="Genomic_DNA"/>
</dbReference>
<evidence type="ECO:0000259" key="2">
    <source>
        <dbReference type="Pfam" id="PF03432"/>
    </source>
</evidence>
<dbReference type="Proteomes" id="UP001207918">
    <property type="component" value="Unassembled WGS sequence"/>
</dbReference>
<comment type="caution">
    <text evidence="4">The sequence shown here is derived from an EMBL/GenBank/DDBJ whole genome shotgun (WGS) entry which is preliminary data.</text>
</comment>
<feature type="domain" description="TraI-like middle" evidence="3">
    <location>
        <begin position="225"/>
        <end position="278"/>
    </location>
</feature>
<proteinExistence type="predicted"/>
<dbReference type="Pfam" id="PF22863">
    <property type="entry name" value="TraI_middle"/>
    <property type="match status" value="1"/>
</dbReference>
<evidence type="ECO:0000313" key="4">
    <source>
        <dbReference type="EMBL" id="MCW9708812.1"/>
    </source>
</evidence>
<feature type="domain" description="MobA/VirD2-like nuclease" evidence="2">
    <location>
        <begin position="19"/>
        <end position="153"/>
    </location>
</feature>
<evidence type="ECO:0000259" key="3">
    <source>
        <dbReference type="Pfam" id="PF22863"/>
    </source>
</evidence>
<accession>A0ABT3PSJ9</accession>
<evidence type="ECO:0000313" key="5">
    <source>
        <dbReference type="Proteomes" id="UP001207918"/>
    </source>
</evidence>
<keyword evidence="5" id="KW-1185">Reference proteome</keyword>
<name>A0ABT3PSJ9_9BACT</name>
<dbReference type="RefSeq" id="WP_265767620.1">
    <property type="nucleotide sequence ID" value="NZ_JAGGJA010000017.1"/>
</dbReference>
<sequence>MIGKKVSAGDHFYQCLTYNAREKNRAGEKKCEWVEYRNVSTNDARIAAKQMSRTAERKYRSDAKDPLYHYMISWDQEDNPTKEQMIEVADRWIVHMGLEDRQLQIASHVDKPYSHIHIAFNRVHPQHHRSWDDTNDYKRGETVLKELEREFGWTIVPGKHHPELGIAIEGRAPEAWEIHAEKRLTEIAAGMGVDPDSVDGRNIMGKCEELKDELWAVYDKGKEGSFKAFDQVLDQKGLWVDMARNKKGMVIFDGRYHVKASDVQRQFSGPSLEGQFGESLEDYINEREQDMSPEGGITLATDWKKALDIEEQKVVEQVLTSRLPRMKKRYRELVELDKAYTRRVREIEKEITEEVEYAFGMGKEPQQRIQAFLDETAPEERVDRMVEALHADPEQFGRVRDEQAVQYLIESFEKVTEADGEFGHYFEGRTQEERKKELQRMREGLTDRHAQLTRIKGQLARRGRRVVAKHSEAGQALAATYNKSLSLYRAVGMIHNYFIKEVPVGRNKELDRQMSKALQQINASFNRAYQNPAEAKQYFSEIAWNDYKNEKEGIDLVRDIFREPQKFGEVKDIGELELLEDVLRMPEEIRERHADFLTNLEKAAEDRPGAAKDPVTYFKQLPDVYERNHSLVGGLSVAQELNRWVGRVASTTPAGRAIVQAGAVGIKLSKSLARMLSSPGQGGMNAIRTVIKDSVSITKVTGIAKGFEQTKRRSRDWGQERGDEGLGR</sequence>
<dbReference type="InterPro" id="IPR054462">
    <property type="entry name" value="TraI_M"/>
</dbReference>
<feature type="region of interest" description="Disordered" evidence="1">
    <location>
        <begin position="708"/>
        <end position="728"/>
    </location>
</feature>
<reference evidence="4 5" key="1">
    <citation type="submission" date="2021-03" db="EMBL/GenBank/DDBJ databases">
        <title>Aliifodinibius sp. nov., a new bacterium isolated from saline soil.</title>
        <authorList>
            <person name="Galisteo C."/>
            <person name="De La Haba R."/>
            <person name="Sanchez-Porro C."/>
            <person name="Ventosa A."/>
        </authorList>
    </citation>
    <scope>NUCLEOTIDE SEQUENCE [LARGE SCALE GENOMIC DNA]</scope>
    <source>
        <strain evidence="4 5">1BSP15-2V2</strain>
    </source>
</reference>